<evidence type="ECO:0000256" key="3">
    <source>
        <dbReference type="SAM" id="MobiDB-lite"/>
    </source>
</evidence>
<dbReference type="GeneID" id="66982858"/>
<gene>
    <name evidence="5" type="ORF">ACHE_41064A</name>
</gene>
<comment type="subcellular location">
    <subcellularLocation>
        <location evidence="1">Endoplasmic reticulum membrane</location>
        <topology evidence="1">Multi-pass membrane protein</topology>
    </subcellularLocation>
</comment>
<organism evidence="5 6">
    <name type="scientific">Aspergillus chevalieri</name>
    <name type="common">Eurotium chevalieri</name>
    <dbReference type="NCBI Taxonomy" id="182096"/>
    <lineage>
        <taxon>Eukaryota</taxon>
        <taxon>Fungi</taxon>
        <taxon>Dikarya</taxon>
        <taxon>Ascomycota</taxon>
        <taxon>Pezizomycotina</taxon>
        <taxon>Eurotiomycetes</taxon>
        <taxon>Eurotiomycetidae</taxon>
        <taxon>Eurotiales</taxon>
        <taxon>Aspergillaceae</taxon>
        <taxon>Aspergillus</taxon>
        <taxon>Aspergillus subgen. Aspergillus</taxon>
    </lineage>
</organism>
<evidence type="ECO:0000256" key="4">
    <source>
        <dbReference type="SAM" id="Phobius"/>
    </source>
</evidence>
<keyword evidence="4" id="KW-0812">Transmembrane</keyword>
<feature type="transmembrane region" description="Helical" evidence="4">
    <location>
        <begin position="39"/>
        <end position="57"/>
    </location>
</feature>
<dbReference type="InterPro" id="IPR037185">
    <property type="entry name" value="EmrE-like"/>
</dbReference>
<feature type="transmembrane region" description="Helical" evidence="4">
    <location>
        <begin position="142"/>
        <end position="160"/>
    </location>
</feature>
<dbReference type="Proteomes" id="UP000637239">
    <property type="component" value="Chromosome 4"/>
</dbReference>
<dbReference type="EMBL" id="AP024419">
    <property type="protein sequence ID" value="BCR88500.1"/>
    <property type="molecule type" value="Genomic_DNA"/>
</dbReference>
<dbReference type="RefSeq" id="XP_043137022.1">
    <property type="nucleotide sequence ID" value="XM_043279333.1"/>
</dbReference>
<evidence type="ECO:0000313" key="5">
    <source>
        <dbReference type="EMBL" id="BCR88500.1"/>
    </source>
</evidence>
<evidence type="ECO:0000256" key="1">
    <source>
        <dbReference type="ARBA" id="ARBA00004477"/>
    </source>
</evidence>
<protein>
    <recommendedName>
        <fullName evidence="7">EamA domain-containing protein</fullName>
    </recommendedName>
</protein>
<keyword evidence="6" id="KW-1185">Reference proteome</keyword>
<dbReference type="InterPro" id="IPR039632">
    <property type="entry name" value="TMEM42"/>
</dbReference>
<proteinExistence type="predicted"/>
<dbReference type="PANTHER" id="PTHR31965">
    <property type="entry name" value="TRANSMEMBRANE PROTEIN 42"/>
    <property type="match status" value="1"/>
</dbReference>
<keyword evidence="4" id="KW-1133">Transmembrane helix</keyword>
<feature type="transmembrane region" description="Helical" evidence="4">
    <location>
        <begin position="82"/>
        <end position="104"/>
    </location>
</feature>
<sequence>MTDSNTIIHIRELNQTTMTQQKQEQQKQQQPQQTRQPRWLLLAIASGAFAAMNGLFAKLTTDTLTGTLTKFLNTNDNPTLELVIRGAFLALNMLSNIIMWAFFTRALTASPSTTKVSITNTSANFLVTALLGMLVFKEQVGGLWWVGAGMMGGGCILVGMRDA</sequence>
<evidence type="ECO:0000256" key="2">
    <source>
        <dbReference type="ARBA" id="ARBA00022824"/>
    </source>
</evidence>
<reference evidence="5" key="1">
    <citation type="submission" date="2021-01" db="EMBL/GenBank/DDBJ databases">
        <authorList>
            <consortium name="Aspergillus chevalieri M1 genome sequencing consortium"/>
            <person name="Kazuki M."/>
            <person name="Futagami T."/>
        </authorList>
    </citation>
    <scope>NUCLEOTIDE SEQUENCE</scope>
    <source>
        <strain evidence="5">M1</strain>
    </source>
</reference>
<dbReference type="PANTHER" id="PTHR31965:SF1">
    <property type="entry name" value="TRANSMEMBRANE PROTEIN 42"/>
    <property type="match status" value="1"/>
</dbReference>
<evidence type="ECO:0000313" key="6">
    <source>
        <dbReference type="Proteomes" id="UP000637239"/>
    </source>
</evidence>
<dbReference type="KEGG" id="ache:ACHE_41064A"/>
<feature type="region of interest" description="Disordered" evidence="3">
    <location>
        <begin position="15"/>
        <end position="34"/>
    </location>
</feature>
<dbReference type="SUPFAM" id="SSF103481">
    <property type="entry name" value="Multidrug resistance efflux transporter EmrE"/>
    <property type="match status" value="1"/>
</dbReference>
<name>A0A7R7VPL8_ASPCH</name>
<keyword evidence="2" id="KW-0256">Endoplasmic reticulum</keyword>
<accession>A0A7R7VPL8</accession>
<keyword evidence="4" id="KW-0472">Membrane</keyword>
<dbReference type="AlphaFoldDB" id="A0A7R7VPL8"/>
<feature type="transmembrane region" description="Helical" evidence="4">
    <location>
        <begin position="116"/>
        <end position="136"/>
    </location>
</feature>
<reference evidence="5" key="2">
    <citation type="submission" date="2021-02" db="EMBL/GenBank/DDBJ databases">
        <title>Aspergillus chevalieri M1 genome sequence.</title>
        <authorList>
            <person name="Kadooka C."/>
            <person name="Mori K."/>
            <person name="Futagami T."/>
        </authorList>
    </citation>
    <scope>NUCLEOTIDE SEQUENCE</scope>
    <source>
        <strain evidence="5">M1</strain>
    </source>
</reference>
<evidence type="ECO:0008006" key="7">
    <source>
        <dbReference type="Google" id="ProtNLM"/>
    </source>
</evidence>